<keyword evidence="2" id="KW-0479">Metal-binding</keyword>
<comment type="caution">
    <text evidence="7">The sequence shown here is derived from an EMBL/GenBank/DDBJ whole genome shotgun (WGS) entry which is preliminary data.</text>
</comment>
<dbReference type="STRING" id="1126212.K2QHE8"/>
<dbReference type="EMBL" id="AHHD01000752">
    <property type="protein sequence ID" value="EKG09201.1"/>
    <property type="molecule type" value="Genomic_DNA"/>
</dbReference>
<dbReference type="Proteomes" id="UP000007129">
    <property type="component" value="Unassembled WGS sequence"/>
</dbReference>
<reference evidence="7 8" key="1">
    <citation type="journal article" date="2012" name="BMC Genomics">
        <title>Tools to kill: Genome of one of the most destructive plant pathogenic fungi Macrophomina phaseolina.</title>
        <authorList>
            <person name="Islam M.S."/>
            <person name="Haque M.S."/>
            <person name="Islam M.M."/>
            <person name="Emdad E.M."/>
            <person name="Halim A."/>
            <person name="Hossen Q.M.M."/>
            <person name="Hossain M.Z."/>
            <person name="Ahmed B."/>
            <person name="Rahim S."/>
            <person name="Rahman M.S."/>
            <person name="Alam M.M."/>
            <person name="Hou S."/>
            <person name="Wan X."/>
            <person name="Saito J.A."/>
            <person name="Alam M."/>
        </authorList>
    </citation>
    <scope>NUCLEOTIDE SEQUENCE [LARGE SCALE GENOMIC DNA]</scope>
    <source>
        <strain evidence="7 8">MS6</strain>
    </source>
</reference>
<dbReference type="InterPro" id="IPR052035">
    <property type="entry name" value="ZnF_BED_domain_contain"/>
</dbReference>
<organism evidence="7 8">
    <name type="scientific">Macrophomina phaseolina (strain MS6)</name>
    <name type="common">Charcoal rot fungus</name>
    <dbReference type="NCBI Taxonomy" id="1126212"/>
    <lineage>
        <taxon>Eukaryota</taxon>
        <taxon>Fungi</taxon>
        <taxon>Dikarya</taxon>
        <taxon>Ascomycota</taxon>
        <taxon>Pezizomycotina</taxon>
        <taxon>Dothideomycetes</taxon>
        <taxon>Dothideomycetes incertae sedis</taxon>
        <taxon>Botryosphaeriales</taxon>
        <taxon>Botryosphaeriaceae</taxon>
        <taxon>Macrophomina</taxon>
    </lineage>
</organism>
<dbReference type="AlphaFoldDB" id="K2QHE8"/>
<evidence type="ECO:0000256" key="1">
    <source>
        <dbReference type="ARBA" id="ARBA00004123"/>
    </source>
</evidence>
<dbReference type="InterPro" id="IPR012337">
    <property type="entry name" value="RNaseH-like_sf"/>
</dbReference>
<dbReference type="SUPFAM" id="SSF53098">
    <property type="entry name" value="Ribonuclease H-like"/>
    <property type="match status" value="1"/>
</dbReference>
<keyword evidence="3" id="KW-0863">Zinc-finger</keyword>
<comment type="subcellular location">
    <subcellularLocation>
        <location evidence="1">Nucleus</location>
    </subcellularLocation>
</comment>
<dbReference type="PANTHER" id="PTHR46481">
    <property type="entry name" value="ZINC FINGER BED DOMAIN-CONTAINING PROTEIN 4"/>
    <property type="match status" value="1"/>
</dbReference>
<dbReference type="OrthoDB" id="5100912at2759"/>
<proteinExistence type="predicted"/>
<feature type="region of interest" description="Disordered" evidence="6">
    <location>
        <begin position="1"/>
        <end position="35"/>
    </location>
</feature>
<sequence length="255" mass="29005">MSLDGDRSIKGPPVDLNLEASSNPATEGRGPQREGWERFPWEKFSGFVVNEGSKRTGWTWEHGFDVRRHDGSSHWHLVNEHGIDDPTGKRPAKRAKISVAERLLADVTKPPEQAFVNRLIQSFNPVYFQQLLVDWITHDNISFRKVESPYFRRLMEYTNPTYAPFLPSHPTLRKWLVDEFNRHKGIVTKLLLSSPGLIHLSFDGWTSNNHKSLLGVVVHFLGPTGKLRQFTIRLPQQDSHGGVDIAEEVAQILAG</sequence>
<evidence type="ECO:0000313" key="7">
    <source>
        <dbReference type="EMBL" id="EKG09201.1"/>
    </source>
</evidence>
<evidence type="ECO:0000256" key="4">
    <source>
        <dbReference type="ARBA" id="ARBA00022833"/>
    </source>
</evidence>
<dbReference type="GO" id="GO:0005634">
    <property type="term" value="C:nucleus"/>
    <property type="evidence" value="ECO:0007669"/>
    <property type="project" value="UniProtKB-SubCell"/>
</dbReference>
<name>K2QHE8_MACPH</name>
<keyword evidence="5" id="KW-0539">Nucleus</keyword>
<dbReference type="InParanoid" id="K2QHE8"/>
<dbReference type="VEuPathDB" id="FungiDB:MPH_13801"/>
<evidence type="ECO:0000256" key="3">
    <source>
        <dbReference type="ARBA" id="ARBA00022771"/>
    </source>
</evidence>
<protein>
    <submittedName>
        <fullName evidence="7">Uncharacterized protein</fullName>
    </submittedName>
</protein>
<dbReference type="eggNOG" id="KOG1121">
    <property type="taxonomic scope" value="Eukaryota"/>
</dbReference>
<dbReference type="HOGENOM" id="CLU_009123_18_2_1"/>
<dbReference type="PANTHER" id="PTHR46481:SF10">
    <property type="entry name" value="ZINC FINGER BED DOMAIN-CONTAINING PROTEIN 39"/>
    <property type="match status" value="1"/>
</dbReference>
<keyword evidence="4" id="KW-0862">Zinc</keyword>
<evidence type="ECO:0000256" key="2">
    <source>
        <dbReference type="ARBA" id="ARBA00022723"/>
    </source>
</evidence>
<gene>
    <name evidence="7" type="ORF">MPH_13801</name>
</gene>
<evidence type="ECO:0000313" key="8">
    <source>
        <dbReference type="Proteomes" id="UP000007129"/>
    </source>
</evidence>
<evidence type="ECO:0000256" key="6">
    <source>
        <dbReference type="SAM" id="MobiDB-lite"/>
    </source>
</evidence>
<accession>K2QHE8</accession>
<dbReference type="GO" id="GO:0008270">
    <property type="term" value="F:zinc ion binding"/>
    <property type="evidence" value="ECO:0007669"/>
    <property type="project" value="UniProtKB-KW"/>
</dbReference>
<evidence type="ECO:0000256" key="5">
    <source>
        <dbReference type="ARBA" id="ARBA00023242"/>
    </source>
</evidence>